<evidence type="ECO:0000313" key="2">
    <source>
        <dbReference type="EMBL" id="MSS44474.1"/>
    </source>
</evidence>
<dbReference type="Proteomes" id="UP000462760">
    <property type="component" value="Unassembled WGS sequence"/>
</dbReference>
<comment type="caution">
    <text evidence="2">The sequence shown here is derived from an EMBL/GenBank/DDBJ whole genome shotgun (WGS) entry which is preliminary data.</text>
</comment>
<dbReference type="OrthoDB" id="1707526at2"/>
<evidence type="ECO:0000313" key="3">
    <source>
        <dbReference type="Proteomes" id="UP000462760"/>
    </source>
</evidence>
<dbReference type="GO" id="GO:0042262">
    <property type="term" value="P:DNA protection"/>
    <property type="evidence" value="ECO:0007669"/>
    <property type="project" value="InterPro"/>
</dbReference>
<reference evidence="2 3" key="1">
    <citation type="submission" date="2019-08" db="EMBL/GenBank/DDBJ databases">
        <title>In-depth cultivation of the pig gut microbiome towards novel bacterial diversity and tailored functional studies.</title>
        <authorList>
            <person name="Wylensek D."/>
            <person name="Hitch T.C.A."/>
            <person name="Clavel T."/>
        </authorList>
    </citation>
    <scope>NUCLEOTIDE SEQUENCE [LARGE SCALE GENOMIC DNA]</scope>
    <source>
        <strain evidence="2 3">Med78-601-WT-4W-RMD-3</strain>
    </source>
</reference>
<dbReference type="RefSeq" id="WP_154485141.1">
    <property type="nucleotide sequence ID" value="NZ_VULR01000045.1"/>
</dbReference>
<dbReference type="EMBL" id="VULR01000045">
    <property type="protein sequence ID" value="MSS44474.1"/>
    <property type="molecule type" value="Genomic_DNA"/>
</dbReference>
<evidence type="ECO:0000256" key="1">
    <source>
        <dbReference type="SAM" id="Coils"/>
    </source>
</evidence>
<sequence length="185" mass="21784">MENMISIADRFLSIDEEEKDVWKVKDDLAADWCLDKIRESKAEYNRLEAVSKAKIQQIQELLKKEKEKADREIGFFESKLREYFETVETQDTKTLKKYKLPSGELKLKKPQAIFKYNKKKLSEVADKYENMQEYVKIKKDFDWAGFKNNLIISDGNIINKNTGEIVEIDGLSIEEKPEDFKVEVE</sequence>
<feature type="coiled-coil region" evidence="1">
    <location>
        <begin position="44"/>
        <end position="72"/>
    </location>
</feature>
<evidence type="ECO:0008006" key="4">
    <source>
        <dbReference type="Google" id="ProtNLM"/>
    </source>
</evidence>
<name>A0A844FK55_9FIRM</name>
<dbReference type="Pfam" id="PF07352">
    <property type="entry name" value="Phage_Mu_Gam"/>
    <property type="match status" value="1"/>
</dbReference>
<protein>
    <recommendedName>
        <fullName evidence="4">Bacteriophage Mu Gam like protein</fullName>
    </recommendedName>
</protein>
<gene>
    <name evidence="2" type="ORF">FYJ27_12415</name>
</gene>
<dbReference type="GO" id="GO:0003690">
    <property type="term" value="F:double-stranded DNA binding"/>
    <property type="evidence" value="ECO:0007669"/>
    <property type="project" value="InterPro"/>
</dbReference>
<dbReference type="InterPro" id="IPR009951">
    <property type="entry name" value="Host-nuc_inhib_Gam"/>
</dbReference>
<dbReference type="AlphaFoldDB" id="A0A844FK55"/>
<dbReference type="SUPFAM" id="SSF161266">
    <property type="entry name" value="Gam-like"/>
    <property type="match status" value="1"/>
</dbReference>
<organism evidence="2 3">
    <name type="scientific">Anaerosalibacter bizertensis</name>
    <dbReference type="NCBI Taxonomy" id="932217"/>
    <lineage>
        <taxon>Bacteria</taxon>
        <taxon>Bacillati</taxon>
        <taxon>Bacillota</taxon>
        <taxon>Tissierellia</taxon>
        <taxon>Tissierellales</taxon>
        <taxon>Sporanaerobacteraceae</taxon>
        <taxon>Anaerosalibacter</taxon>
    </lineage>
</organism>
<keyword evidence="1" id="KW-0175">Coiled coil</keyword>
<proteinExistence type="predicted"/>
<accession>A0A844FK55</accession>